<accession>A0A857JJE9</accession>
<dbReference type="PRINTS" id="PR00081">
    <property type="entry name" value="GDHRDH"/>
</dbReference>
<gene>
    <name evidence="2" type="ORF">FX988_01333</name>
</gene>
<sequence length="301" mass="32712">MIKETAIKKGNNMKTLVITGSSSGFGKMSAKQFADKGHKVYAAMRNADSKNLEVKNELQSYSENIVVVDMDVSSEDSVNAAIAQIMQKEQAIDVLINNAGIMHMGVTEAFSVEQAQQLMDTNFYGVIRTVQAVAPHMRKAGKGLIINTTSVIGRVSWPFTGTYSASKAAVEAYSQSLKFELAPSGVEVILVEPGPSATNLAGSFKPEAHAQVVAENPQLKTIIDNMIGSFDQVLQDPKTDPQHVVDAYLTLVDMAHGTRPTRTAIGLVNNVDKINDFFQPLQDQVITDFQLDFMIETKVNG</sequence>
<evidence type="ECO:0000313" key="3">
    <source>
        <dbReference type="Proteomes" id="UP000464524"/>
    </source>
</evidence>
<organism evidence="2 3">
    <name type="scientific">Paraglaciecola mesophila</name>
    <dbReference type="NCBI Taxonomy" id="197222"/>
    <lineage>
        <taxon>Bacteria</taxon>
        <taxon>Pseudomonadati</taxon>
        <taxon>Pseudomonadota</taxon>
        <taxon>Gammaproteobacteria</taxon>
        <taxon>Alteromonadales</taxon>
        <taxon>Alteromonadaceae</taxon>
        <taxon>Paraglaciecola</taxon>
    </lineage>
</organism>
<dbReference type="InterPro" id="IPR002347">
    <property type="entry name" value="SDR_fam"/>
</dbReference>
<dbReference type="KEGG" id="pmes:FX988_01333"/>
<dbReference type="PANTHER" id="PTHR43976">
    <property type="entry name" value="SHORT CHAIN DEHYDROGENASE"/>
    <property type="match status" value="1"/>
</dbReference>
<dbReference type="Gene3D" id="3.40.50.720">
    <property type="entry name" value="NAD(P)-binding Rossmann-like Domain"/>
    <property type="match status" value="1"/>
</dbReference>
<dbReference type="AlphaFoldDB" id="A0A857JJE9"/>
<dbReference type="EC" id="1.1.1.268" evidence="2"/>
<keyword evidence="2" id="KW-0560">Oxidoreductase</keyword>
<protein>
    <submittedName>
        <fullName evidence="2">2-(R)-hydroxypropyl-CoM dehydrogenase</fullName>
        <ecNumber evidence="2">1.1.1.268</ecNumber>
    </submittedName>
</protein>
<dbReference type="SUPFAM" id="SSF51735">
    <property type="entry name" value="NAD(P)-binding Rossmann-fold domains"/>
    <property type="match status" value="1"/>
</dbReference>
<dbReference type="GO" id="GO:0050574">
    <property type="term" value="F:2-(R)-hydroxypropyl-CoM dehydrogenase activity"/>
    <property type="evidence" value="ECO:0007669"/>
    <property type="project" value="UniProtKB-EC"/>
</dbReference>
<dbReference type="EMBL" id="CP047656">
    <property type="protein sequence ID" value="QHJ11111.1"/>
    <property type="molecule type" value="Genomic_DNA"/>
</dbReference>
<dbReference type="PANTHER" id="PTHR43976:SF9">
    <property type="entry name" value="OXIDOREDUCTASE"/>
    <property type="match status" value="1"/>
</dbReference>
<dbReference type="InterPro" id="IPR036291">
    <property type="entry name" value="NAD(P)-bd_dom_sf"/>
</dbReference>
<dbReference type="Pfam" id="PF00106">
    <property type="entry name" value="adh_short"/>
    <property type="match status" value="1"/>
</dbReference>
<comment type="similarity">
    <text evidence="1">Belongs to the short-chain dehydrogenases/reductases (SDR) family.</text>
</comment>
<evidence type="ECO:0000313" key="2">
    <source>
        <dbReference type="EMBL" id="QHJ11111.1"/>
    </source>
</evidence>
<dbReference type="CDD" id="cd05374">
    <property type="entry name" value="17beta-HSD-like_SDR_c"/>
    <property type="match status" value="1"/>
</dbReference>
<evidence type="ECO:0000256" key="1">
    <source>
        <dbReference type="RuleBase" id="RU000363"/>
    </source>
</evidence>
<proteinExistence type="inferred from homology"/>
<dbReference type="PRINTS" id="PR00080">
    <property type="entry name" value="SDRFAMILY"/>
</dbReference>
<dbReference type="InterPro" id="IPR051911">
    <property type="entry name" value="SDR_oxidoreductase"/>
</dbReference>
<reference evidence="2 3" key="1">
    <citation type="submission" date="2019-12" db="EMBL/GenBank/DDBJ databases">
        <title>Genome sequencing and assembly of endphytes of Porphyra tenera.</title>
        <authorList>
            <person name="Park J.M."/>
            <person name="Shin R."/>
            <person name="Jo S.H."/>
        </authorList>
    </citation>
    <scope>NUCLEOTIDE SEQUENCE [LARGE SCALE GENOMIC DNA]</scope>
    <source>
        <strain evidence="2 3">GPM4</strain>
    </source>
</reference>
<keyword evidence="3" id="KW-1185">Reference proteome</keyword>
<dbReference type="Proteomes" id="UP000464524">
    <property type="component" value="Chromosome"/>
</dbReference>
<name>A0A857JJE9_9ALTE</name>